<organism evidence="5 6">
    <name type="scientific">Nocardioides terrae</name>
    <dbReference type="NCBI Taxonomy" id="574651"/>
    <lineage>
        <taxon>Bacteria</taxon>
        <taxon>Bacillati</taxon>
        <taxon>Actinomycetota</taxon>
        <taxon>Actinomycetes</taxon>
        <taxon>Propionibacteriales</taxon>
        <taxon>Nocardioidaceae</taxon>
        <taxon>Nocardioides</taxon>
    </lineage>
</organism>
<dbReference type="GO" id="GO:0016787">
    <property type="term" value="F:hydrolase activity"/>
    <property type="evidence" value="ECO:0007669"/>
    <property type="project" value="UniProtKB-KW"/>
</dbReference>
<evidence type="ECO:0000313" key="5">
    <source>
        <dbReference type="EMBL" id="SFC56220.1"/>
    </source>
</evidence>
<dbReference type="AlphaFoldDB" id="A0A1I1KFI5"/>
<gene>
    <name evidence="5" type="ORF">SAMN04487968_1087</name>
</gene>
<feature type="signal peptide" evidence="3">
    <location>
        <begin position="1"/>
        <end position="19"/>
    </location>
</feature>
<feature type="domain" description="Beta-lactamase-related" evidence="4">
    <location>
        <begin position="110"/>
        <end position="440"/>
    </location>
</feature>
<evidence type="ECO:0000256" key="2">
    <source>
        <dbReference type="SAM" id="MobiDB-lite"/>
    </source>
</evidence>
<dbReference type="InterPro" id="IPR001466">
    <property type="entry name" value="Beta-lactam-related"/>
</dbReference>
<dbReference type="RefSeq" id="WP_217645306.1">
    <property type="nucleotide sequence ID" value="NZ_FOLB01000008.1"/>
</dbReference>
<keyword evidence="3" id="KW-0732">Signal</keyword>
<feature type="chain" id="PRO_5038829376" evidence="3">
    <location>
        <begin position="20"/>
        <end position="596"/>
    </location>
</feature>
<evidence type="ECO:0000256" key="3">
    <source>
        <dbReference type="SAM" id="SignalP"/>
    </source>
</evidence>
<keyword evidence="1" id="KW-0378">Hydrolase</keyword>
<dbReference type="Pfam" id="PF00144">
    <property type="entry name" value="Beta-lactamase"/>
    <property type="match status" value="1"/>
</dbReference>
<proteinExistence type="predicted"/>
<evidence type="ECO:0000256" key="1">
    <source>
        <dbReference type="ARBA" id="ARBA00022801"/>
    </source>
</evidence>
<name>A0A1I1KFI5_9ACTN</name>
<dbReference type="Gene3D" id="3.40.710.10">
    <property type="entry name" value="DD-peptidase/beta-lactamase superfamily"/>
    <property type="match status" value="1"/>
</dbReference>
<feature type="region of interest" description="Disordered" evidence="2">
    <location>
        <begin position="24"/>
        <end position="53"/>
    </location>
</feature>
<dbReference type="EMBL" id="FOLB01000008">
    <property type="protein sequence ID" value="SFC56220.1"/>
    <property type="molecule type" value="Genomic_DNA"/>
</dbReference>
<dbReference type="SUPFAM" id="SSF56601">
    <property type="entry name" value="beta-lactamase/transpeptidase-like"/>
    <property type="match status" value="1"/>
</dbReference>
<dbReference type="PANTHER" id="PTHR43283">
    <property type="entry name" value="BETA-LACTAMASE-RELATED"/>
    <property type="match status" value="1"/>
</dbReference>
<dbReference type="STRING" id="574651.SAMN04487968_1087"/>
<protein>
    <submittedName>
        <fullName evidence="5">CubicO group peptidase, beta-lactamase class C family</fullName>
    </submittedName>
</protein>
<reference evidence="5 6" key="1">
    <citation type="submission" date="2016-10" db="EMBL/GenBank/DDBJ databases">
        <authorList>
            <person name="de Groot N.N."/>
        </authorList>
    </citation>
    <scope>NUCLEOTIDE SEQUENCE [LARGE SCALE GENOMIC DNA]</scope>
    <source>
        <strain evidence="5 6">CGMCC 1.7056</strain>
    </source>
</reference>
<dbReference type="PANTHER" id="PTHR43283:SF11">
    <property type="entry name" value="BETA-LACTAMASE-RELATED DOMAIN-CONTAINING PROTEIN"/>
    <property type="match status" value="1"/>
</dbReference>
<evidence type="ECO:0000259" key="4">
    <source>
        <dbReference type="Pfam" id="PF00144"/>
    </source>
</evidence>
<dbReference type="InterPro" id="IPR050789">
    <property type="entry name" value="Diverse_Enzym_Activities"/>
</dbReference>
<dbReference type="Gene3D" id="2.60.120.260">
    <property type="entry name" value="Galactose-binding domain-like"/>
    <property type="match status" value="1"/>
</dbReference>
<accession>A0A1I1KFI5</accession>
<evidence type="ECO:0000313" key="6">
    <source>
        <dbReference type="Proteomes" id="UP000198832"/>
    </source>
</evidence>
<sequence length="596" mass="63212">MRRALVAAQAVALGMIAMSAGPAAHSKSGYVPDGSAPSRSGAAVGQQDKPVTDVPRPFEVTAENLHFQHHRLRSGTPARAQLLPGPLEQMSTDLRSFLVPSPTHPEYAGGVVLASRHGVVPVHDAAGKALRYADADTELPADQQVPVRPDTMFDLASVTKTFTTIAVLQQAEAGRIDLDAPVATYLPAFAQNGKGDVTITNLLTHTAGLPAWLPLYSDYPTPEQRLAAVLAVEPIAAPGEAYLYSDLSLITLGMVIEKVTGQALDTVIAGGITGPLGMTDTMFNPPARLKDRIAATEAEPWAGRPMIRGEVHDENAWSLGGVAGHAGLFSTAHDLAILARTLLNGGRYGHARILRADTVREMLVNRNAQFPGDSHGLGFELDQRWYMDGLSTPVTFGHTGFTGTSLVVDPMSDSFVILLTNRVHPTRDWGSNNPARRAVARDLARALAVHPIEGDEAWFSGVGDARTVTLSMPAASGGALSFGLWYDTEGGSDILSLEASADGGATWSPVPFSMRAGPVETRTDGTISGFGGRRWHRATAALPTAGPSGNGVLVRWRYASDSLYQGRGVYVDDVRVDREPVADSAFASTGWQLSPN</sequence>
<dbReference type="InterPro" id="IPR012338">
    <property type="entry name" value="Beta-lactam/transpept-like"/>
</dbReference>
<keyword evidence="6" id="KW-1185">Reference proteome</keyword>
<dbReference type="Proteomes" id="UP000198832">
    <property type="component" value="Unassembled WGS sequence"/>
</dbReference>